<feature type="transmembrane region" description="Helical" evidence="1">
    <location>
        <begin position="113"/>
        <end position="134"/>
    </location>
</feature>
<gene>
    <name evidence="2" type="ORF">FDG2_3409</name>
</gene>
<organism evidence="2 3">
    <name type="scientific">Candidatus Protofrankia californiensis</name>
    <dbReference type="NCBI Taxonomy" id="1839754"/>
    <lineage>
        <taxon>Bacteria</taxon>
        <taxon>Bacillati</taxon>
        <taxon>Actinomycetota</taxon>
        <taxon>Actinomycetes</taxon>
        <taxon>Frankiales</taxon>
        <taxon>Frankiaceae</taxon>
        <taxon>Protofrankia</taxon>
    </lineage>
</organism>
<evidence type="ECO:0000313" key="2">
    <source>
        <dbReference type="EMBL" id="SBW22996.1"/>
    </source>
</evidence>
<feature type="transmembrane region" description="Helical" evidence="1">
    <location>
        <begin position="41"/>
        <end position="62"/>
    </location>
</feature>
<evidence type="ECO:0000256" key="1">
    <source>
        <dbReference type="SAM" id="Phobius"/>
    </source>
</evidence>
<keyword evidence="3" id="KW-1185">Reference proteome</keyword>
<feature type="transmembrane region" description="Helical" evidence="1">
    <location>
        <begin position="74"/>
        <end position="101"/>
    </location>
</feature>
<dbReference type="AlphaFoldDB" id="A0A1C3NZK4"/>
<reference evidence="3" key="1">
    <citation type="submission" date="2016-02" db="EMBL/GenBank/DDBJ databases">
        <authorList>
            <person name="Wibberg D."/>
        </authorList>
    </citation>
    <scope>NUCLEOTIDE SEQUENCE [LARGE SCALE GENOMIC DNA]</scope>
</reference>
<dbReference type="Proteomes" id="UP000199013">
    <property type="component" value="Unassembled WGS sequence"/>
</dbReference>
<sequence>MSDHEGTAPERLVSLPADPRPVPSLIITRTSPPGGGVLPRWICFLATGAMVILGWAAAVWTASHLTADPVLHTVALFVHLAALVGGFGAVLAIDFFALLWLSGRRSFPDVIQVADGLHALIWAGLAGLVLSGVLLQPDLSAPLTRVKIGLVLLIALNGLHIQAVQHRLEQPAAVASRMLLTRSVISNMLSQVGWWGAMAIGYLNSQN</sequence>
<proteinExistence type="predicted"/>
<keyword evidence="1" id="KW-0472">Membrane</keyword>
<keyword evidence="1" id="KW-0812">Transmembrane</keyword>
<evidence type="ECO:0000313" key="3">
    <source>
        <dbReference type="Proteomes" id="UP000199013"/>
    </source>
</evidence>
<keyword evidence="1" id="KW-1133">Transmembrane helix</keyword>
<name>A0A1C3NZK4_9ACTN</name>
<dbReference type="EMBL" id="FLUV01001426">
    <property type="protein sequence ID" value="SBW22996.1"/>
    <property type="molecule type" value="Genomic_DNA"/>
</dbReference>
<accession>A0A1C3NZK4</accession>
<protein>
    <submittedName>
        <fullName evidence="2">Uncharacterized protein</fullName>
    </submittedName>
</protein>